<keyword evidence="10" id="KW-1185">Reference proteome</keyword>
<dbReference type="KEGG" id="mgel:G5B37_12605"/>
<feature type="binding site" evidence="7">
    <location>
        <position position="146"/>
    </location>
    <ligand>
        <name>3-phosphoshikimate</name>
        <dbReference type="ChEBI" id="CHEBI:145989"/>
    </ligand>
</feature>
<feature type="binding site" evidence="7">
    <location>
        <position position="70"/>
    </location>
    <ligand>
        <name>phosphoenolpyruvate</name>
        <dbReference type="ChEBI" id="CHEBI:58702"/>
    </ligand>
</feature>
<reference evidence="9 10" key="1">
    <citation type="submission" date="2020-02" db="EMBL/GenBank/DDBJ databases">
        <title>Complete genome sequence of Flavobacteriaceae bacterium.</title>
        <authorList>
            <person name="Kim S.-J."/>
            <person name="Kim Y.-S."/>
            <person name="Kim K.-H."/>
        </authorList>
    </citation>
    <scope>NUCLEOTIDE SEQUENCE [LARGE SCALE GENOMIC DNA]</scope>
    <source>
        <strain evidence="9 10">RR4-40</strain>
    </source>
</reference>
<proteinExistence type="inferred from homology"/>
<name>A0A6G6GPL7_9FLAO</name>
<dbReference type="GO" id="GO:0005737">
    <property type="term" value="C:cytoplasm"/>
    <property type="evidence" value="ECO:0007669"/>
    <property type="project" value="UniProtKB-SubCell"/>
</dbReference>
<gene>
    <name evidence="7" type="primary">aroA</name>
    <name evidence="9" type="ORF">G5B37_12605</name>
</gene>
<evidence type="ECO:0000256" key="5">
    <source>
        <dbReference type="ARBA" id="ARBA00023141"/>
    </source>
</evidence>
<dbReference type="EMBL" id="CP049057">
    <property type="protein sequence ID" value="QIE60373.1"/>
    <property type="molecule type" value="Genomic_DNA"/>
</dbReference>
<evidence type="ECO:0000256" key="1">
    <source>
        <dbReference type="ARBA" id="ARBA00004811"/>
    </source>
</evidence>
<accession>A0A6G6GPL7</accession>
<comment type="pathway">
    <text evidence="1 7">Metabolic intermediate biosynthesis; chorismate biosynthesis; chorismate from D-erythrose 4-phosphate and phosphoenolpyruvate: step 6/7.</text>
</comment>
<keyword evidence="3 7" id="KW-0028">Amino-acid biosynthesis</keyword>
<dbReference type="Gene3D" id="3.65.10.10">
    <property type="entry name" value="Enolpyruvate transferase domain"/>
    <property type="match status" value="2"/>
</dbReference>
<evidence type="ECO:0000256" key="3">
    <source>
        <dbReference type="ARBA" id="ARBA00022605"/>
    </source>
</evidence>
<dbReference type="GO" id="GO:0008652">
    <property type="term" value="P:amino acid biosynthetic process"/>
    <property type="evidence" value="ECO:0007669"/>
    <property type="project" value="UniProtKB-KW"/>
</dbReference>
<feature type="binding site" evidence="7">
    <location>
        <position position="324"/>
    </location>
    <ligand>
        <name>phosphoenolpyruvate</name>
        <dbReference type="ChEBI" id="CHEBI:58702"/>
    </ligand>
</feature>
<sequence length="411" mass="44346">MKVLLNASKQPAVPTTLAITGSKSETNRLLLLQALYPNLKIKNTSASDDSKVLTKALTIKSGTVDVHHAGTAMRFLTAYFTALPGSEVVLTGSERMQQRPIGVLVDALRKLGGSISYVKKEGYPPLKISGKNLQKNVTTLRADVSSQFISALLLMAPALPNGLSLSLLGTITSKPYLDMTLDLLAALDVAYRFEGNSITISHKPTIQDTTIVVESDWSSASYFYSAVALSDSLEITLTSYKAESLQGDGALNKLYKSLGVSTRFNSENESITLFKNNSVVATTYKADLSNTPDIAQTIAVTCFGLGIGCHLTGLHTLKIKETDRLLALQLELRKLGATVDISEDSIQLEATSAILSDVAIKTYNDHRMAMAFAPLAFKTSLTILDAEVVSKSFPTFWEDLQKVGISVQKEA</sequence>
<evidence type="ECO:0000256" key="2">
    <source>
        <dbReference type="ARBA" id="ARBA00009948"/>
    </source>
</evidence>
<dbReference type="UniPathway" id="UPA00053">
    <property type="reaction ID" value="UER00089"/>
</dbReference>
<feature type="binding site" evidence="7">
    <location>
        <position position="147"/>
    </location>
    <ligand>
        <name>phosphoenolpyruvate</name>
        <dbReference type="ChEBI" id="CHEBI:58702"/>
    </ligand>
</feature>
<comment type="catalytic activity">
    <reaction evidence="6">
        <text>3-phosphoshikimate + phosphoenolpyruvate = 5-O-(1-carboxyvinyl)-3-phosphoshikimate + phosphate</text>
        <dbReference type="Rhea" id="RHEA:21256"/>
        <dbReference type="ChEBI" id="CHEBI:43474"/>
        <dbReference type="ChEBI" id="CHEBI:57701"/>
        <dbReference type="ChEBI" id="CHEBI:58702"/>
        <dbReference type="ChEBI" id="CHEBI:145989"/>
        <dbReference type="EC" id="2.5.1.19"/>
    </reaction>
    <physiologicalReaction direction="left-to-right" evidence="6">
        <dbReference type="Rhea" id="RHEA:21257"/>
    </physiologicalReaction>
</comment>
<dbReference type="AlphaFoldDB" id="A0A6G6GPL7"/>
<dbReference type="InterPro" id="IPR036968">
    <property type="entry name" value="Enolpyruvate_Tfrase_sf"/>
</dbReference>
<feature type="active site" description="Proton acceptor" evidence="7">
    <location>
        <position position="293"/>
    </location>
</feature>
<keyword evidence="7" id="KW-0963">Cytoplasm</keyword>
<feature type="binding site" evidence="7">
    <location>
        <position position="24"/>
    </location>
    <ligand>
        <name>3-phosphoshikimate</name>
        <dbReference type="ChEBI" id="CHEBI:145989"/>
    </ligand>
</feature>
<comment type="caution">
    <text evidence="7">Lacks conserved residue(s) required for the propagation of feature annotation.</text>
</comment>
<evidence type="ECO:0000259" key="8">
    <source>
        <dbReference type="Pfam" id="PF00275"/>
    </source>
</evidence>
<dbReference type="PROSITE" id="PS00885">
    <property type="entry name" value="EPSP_SYNTHASE_2"/>
    <property type="match status" value="1"/>
</dbReference>
<feature type="binding site" evidence="7">
    <location>
        <position position="23"/>
    </location>
    <ligand>
        <name>phosphoenolpyruvate</name>
        <dbReference type="ChEBI" id="CHEBI:58702"/>
    </ligand>
</feature>
<dbReference type="GO" id="GO:0003866">
    <property type="term" value="F:3-phosphoshikimate 1-carboxyvinyltransferase activity"/>
    <property type="evidence" value="ECO:0007669"/>
    <property type="project" value="UniProtKB-UniRule"/>
</dbReference>
<evidence type="ECO:0000256" key="6">
    <source>
        <dbReference type="ARBA" id="ARBA00044633"/>
    </source>
</evidence>
<protein>
    <recommendedName>
        <fullName evidence="7">3-phosphoshikimate 1-carboxyvinyltransferase</fullName>
        <ecNumber evidence="7">2.5.1.19</ecNumber>
    </recommendedName>
    <alternativeName>
        <fullName evidence="7">5-enolpyruvylshikimate-3-phosphate synthase</fullName>
        <shortName evidence="7">EPSP synthase</shortName>
        <shortName evidence="7">EPSPS</shortName>
    </alternativeName>
</protein>
<evidence type="ECO:0000313" key="10">
    <source>
        <dbReference type="Proteomes" id="UP000505306"/>
    </source>
</evidence>
<comment type="similarity">
    <text evidence="2 7">Belongs to the EPSP synthase family.</text>
</comment>
<dbReference type="InterPro" id="IPR023193">
    <property type="entry name" value="EPSP_synthase_CS"/>
</dbReference>
<feature type="domain" description="Enolpyruvate transferase" evidence="8">
    <location>
        <begin position="62"/>
        <end position="400"/>
    </location>
</feature>
<comment type="subcellular location">
    <subcellularLocation>
        <location evidence="7">Cytoplasm</location>
    </subcellularLocation>
</comment>
<feature type="binding site" evidence="7">
    <location>
        <position position="391"/>
    </location>
    <ligand>
        <name>phosphoenolpyruvate</name>
        <dbReference type="ChEBI" id="CHEBI:58702"/>
    </ligand>
</feature>
<dbReference type="EC" id="2.5.1.19" evidence="7"/>
<feature type="binding site" evidence="7">
    <location>
        <position position="147"/>
    </location>
    <ligand>
        <name>3-phosphoshikimate</name>
        <dbReference type="ChEBI" id="CHEBI:145989"/>
    </ligand>
</feature>
<dbReference type="RefSeq" id="WP_164680386.1">
    <property type="nucleotide sequence ID" value="NZ_CP049057.1"/>
</dbReference>
<organism evidence="9 10">
    <name type="scientific">Rasiella rasia</name>
    <dbReference type="NCBI Taxonomy" id="2744027"/>
    <lineage>
        <taxon>Bacteria</taxon>
        <taxon>Pseudomonadati</taxon>
        <taxon>Bacteroidota</taxon>
        <taxon>Flavobacteriia</taxon>
        <taxon>Flavobacteriales</taxon>
        <taxon>Flavobacteriaceae</taxon>
        <taxon>Rasiella</taxon>
    </lineage>
</organism>
<dbReference type="PIRSF" id="PIRSF000505">
    <property type="entry name" value="EPSPS"/>
    <property type="match status" value="1"/>
</dbReference>
<dbReference type="SUPFAM" id="SSF55205">
    <property type="entry name" value="EPT/RTPC-like"/>
    <property type="match status" value="1"/>
</dbReference>
<dbReference type="InterPro" id="IPR001986">
    <property type="entry name" value="Enolpyruvate_Tfrase_dom"/>
</dbReference>
<dbReference type="InterPro" id="IPR006264">
    <property type="entry name" value="EPSP_synthase"/>
</dbReference>
<dbReference type="Proteomes" id="UP000505306">
    <property type="component" value="Chromosome"/>
</dbReference>
<dbReference type="PANTHER" id="PTHR21090">
    <property type="entry name" value="AROM/DEHYDROQUINATE SYNTHASE"/>
    <property type="match status" value="1"/>
</dbReference>
<keyword evidence="5 7" id="KW-0057">Aromatic amino acid biosynthesis</keyword>
<dbReference type="InterPro" id="IPR013792">
    <property type="entry name" value="RNA3'P_cycl/enolpyr_Trfase_a/b"/>
</dbReference>
<evidence type="ECO:0000256" key="7">
    <source>
        <dbReference type="HAMAP-Rule" id="MF_00210"/>
    </source>
</evidence>
<dbReference type="GO" id="GO:0009073">
    <property type="term" value="P:aromatic amino acid family biosynthetic process"/>
    <property type="evidence" value="ECO:0007669"/>
    <property type="project" value="UniProtKB-KW"/>
</dbReference>
<feature type="binding site" evidence="7">
    <location>
        <position position="173"/>
    </location>
    <ligand>
        <name>3-phosphoshikimate</name>
        <dbReference type="ChEBI" id="CHEBI:145989"/>
    </ligand>
</feature>
<comment type="subunit">
    <text evidence="7">Monomer.</text>
</comment>
<comment type="function">
    <text evidence="7">Catalyzes the transfer of the enolpyruvyl moiety of phosphoenolpyruvate (PEP) to the 5-hydroxyl of shikimate-3-phosphate (S3P) to produce enolpyruvyl shikimate-3-phosphate and inorganic phosphate.</text>
</comment>
<dbReference type="PANTHER" id="PTHR21090:SF5">
    <property type="entry name" value="PENTAFUNCTIONAL AROM POLYPEPTIDE"/>
    <property type="match status" value="1"/>
</dbReference>
<feature type="binding site" evidence="7">
    <location>
        <position position="99"/>
    </location>
    <ligand>
        <name>phosphoenolpyruvate</name>
        <dbReference type="ChEBI" id="CHEBI:58702"/>
    </ligand>
</feature>
<feature type="binding site" evidence="7">
    <location>
        <position position="28"/>
    </location>
    <ligand>
        <name>3-phosphoshikimate</name>
        <dbReference type="ChEBI" id="CHEBI:145989"/>
    </ligand>
</feature>
<feature type="binding site" evidence="7">
    <location>
        <position position="293"/>
    </location>
    <ligand>
        <name>3-phosphoshikimate</name>
        <dbReference type="ChEBI" id="CHEBI:145989"/>
    </ligand>
</feature>
<feature type="binding site" evidence="7">
    <location>
        <position position="320"/>
    </location>
    <ligand>
        <name>3-phosphoshikimate</name>
        <dbReference type="ChEBI" id="CHEBI:145989"/>
    </ligand>
</feature>
<evidence type="ECO:0000256" key="4">
    <source>
        <dbReference type="ARBA" id="ARBA00022679"/>
    </source>
</evidence>
<keyword evidence="4 7" id="KW-0808">Transferase</keyword>
<feature type="binding site" evidence="7">
    <location>
        <position position="367"/>
    </location>
    <ligand>
        <name>phosphoenolpyruvate</name>
        <dbReference type="ChEBI" id="CHEBI:58702"/>
    </ligand>
</feature>
<evidence type="ECO:0000313" key="9">
    <source>
        <dbReference type="EMBL" id="QIE60373.1"/>
    </source>
</evidence>
<dbReference type="GO" id="GO:0009423">
    <property type="term" value="P:chorismate biosynthetic process"/>
    <property type="evidence" value="ECO:0007669"/>
    <property type="project" value="UniProtKB-UniRule"/>
</dbReference>
<feature type="binding site" evidence="7">
    <location>
        <position position="145"/>
    </location>
    <ligand>
        <name>3-phosphoshikimate</name>
        <dbReference type="ChEBI" id="CHEBI:145989"/>
    </ligand>
</feature>
<dbReference type="HAMAP" id="MF_00210">
    <property type="entry name" value="EPSP_synth"/>
    <property type="match status" value="1"/>
</dbReference>
<dbReference type="Pfam" id="PF00275">
    <property type="entry name" value="EPSP_synthase"/>
    <property type="match status" value="1"/>
</dbReference>
<feature type="binding site" evidence="7">
    <location>
        <position position="23"/>
    </location>
    <ligand>
        <name>3-phosphoshikimate</name>
        <dbReference type="ChEBI" id="CHEBI:145989"/>
    </ligand>
</feature>